<dbReference type="InterPro" id="IPR051783">
    <property type="entry name" value="NAD(P)-dependent_oxidoreduct"/>
</dbReference>
<reference evidence="2 3" key="1">
    <citation type="submission" date="2019-12" db="EMBL/GenBank/DDBJ databases">
        <title>Litoreibacter badius sp. nov., a novel bacteriochlorophyll a-containing bacterium in the genus Litoreibacter.</title>
        <authorList>
            <person name="Kanamuro M."/>
            <person name="Takabe Y."/>
            <person name="Mori K."/>
            <person name="Takaichi S."/>
            <person name="Hanada S."/>
        </authorList>
    </citation>
    <scope>NUCLEOTIDE SEQUENCE [LARGE SCALE GENOMIC DNA]</scope>
    <source>
        <strain evidence="2 3">K6</strain>
    </source>
</reference>
<dbReference type="AlphaFoldDB" id="A0A6N6JL41"/>
<feature type="region of interest" description="Disordered" evidence="1">
    <location>
        <begin position="16"/>
        <end position="39"/>
    </location>
</feature>
<sequence>MIEGLPDGAGFATHGGTILFGQTGTTPEAPRTFAPPPPLVRRSQVDERIEHAAGDRLTTVFAYGAFVYGGQGAALPGLMKASASKMGVACYPKNGSGLWSTVHVDDFGALLVDGVEKAPIGHHKVFAADTAVTIKQAAEATGQALSLPVRSVEGEEAQRAFGFFSQALSGNQCYSAEPAKTVCGWQPEQSSFQAFEMSFGSEA</sequence>
<dbReference type="SUPFAM" id="SSF51735">
    <property type="entry name" value="NAD(P)-binding Rossmann-fold domains"/>
    <property type="match status" value="1"/>
</dbReference>
<protein>
    <submittedName>
        <fullName evidence="2">Uncharacterized protein</fullName>
    </submittedName>
</protein>
<name>A0A6N6JL41_9RHOB</name>
<dbReference type="Gene3D" id="3.40.50.720">
    <property type="entry name" value="NAD(P)-binding Rossmann-like Domain"/>
    <property type="match status" value="1"/>
</dbReference>
<dbReference type="PANTHER" id="PTHR48079:SF6">
    <property type="entry name" value="NAD(P)-BINDING DOMAIN-CONTAINING PROTEIN-RELATED"/>
    <property type="match status" value="1"/>
</dbReference>
<accession>A0A6N6JL41</accession>
<evidence type="ECO:0000313" key="2">
    <source>
        <dbReference type="EMBL" id="GFE67041.1"/>
    </source>
</evidence>
<dbReference type="PANTHER" id="PTHR48079">
    <property type="entry name" value="PROTEIN YEEZ"/>
    <property type="match status" value="1"/>
</dbReference>
<organism evidence="2 3">
    <name type="scientific">Litoreibacter roseus</name>
    <dbReference type="NCBI Taxonomy" id="2601869"/>
    <lineage>
        <taxon>Bacteria</taxon>
        <taxon>Pseudomonadati</taxon>
        <taxon>Pseudomonadota</taxon>
        <taxon>Alphaproteobacteria</taxon>
        <taxon>Rhodobacterales</taxon>
        <taxon>Roseobacteraceae</taxon>
        <taxon>Litoreibacter</taxon>
    </lineage>
</organism>
<keyword evidence="3" id="KW-1185">Reference proteome</keyword>
<dbReference type="EMBL" id="BLJE01000007">
    <property type="protein sequence ID" value="GFE67041.1"/>
    <property type="molecule type" value="Genomic_DNA"/>
</dbReference>
<evidence type="ECO:0000256" key="1">
    <source>
        <dbReference type="SAM" id="MobiDB-lite"/>
    </source>
</evidence>
<evidence type="ECO:0000313" key="3">
    <source>
        <dbReference type="Proteomes" id="UP000436822"/>
    </source>
</evidence>
<dbReference type="RefSeq" id="WP_243144993.1">
    <property type="nucleotide sequence ID" value="NZ_BLJE01000007.1"/>
</dbReference>
<dbReference type="GO" id="GO:0005737">
    <property type="term" value="C:cytoplasm"/>
    <property type="evidence" value="ECO:0007669"/>
    <property type="project" value="TreeGrafter"/>
</dbReference>
<proteinExistence type="predicted"/>
<dbReference type="InterPro" id="IPR036291">
    <property type="entry name" value="NAD(P)-bd_dom_sf"/>
</dbReference>
<gene>
    <name evidence="2" type="ORF">KIN_41150</name>
</gene>
<comment type="caution">
    <text evidence="2">The sequence shown here is derived from an EMBL/GenBank/DDBJ whole genome shotgun (WGS) entry which is preliminary data.</text>
</comment>
<dbReference type="Proteomes" id="UP000436822">
    <property type="component" value="Unassembled WGS sequence"/>
</dbReference>
<dbReference type="GO" id="GO:0004029">
    <property type="term" value="F:aldehyde dehydrogenase (NAD+) activity"/>
    <property type="evidence" value="ECO:0007669"/>
    <property type="project" value="TreeGrafter"/>
</dbReference>